<dbReference type="EMBL" id="SRPO01000273">
    <property type="protein sequence ID" value="KAG5935077.1"/>
    <property type="molecule type" value="Genomic_DNA"/>
</dbReference>
<reference evidence="2 3" key="1">
    <citation type="journal article" date="2020" name="bioRxiv">
        <title>Whole genome comparisons of ergot fungi reveals the divergence and evolution of species within the genus Claviceps are the result of varying mechanisms driving genome evolution and host range expansion.</title>
        <authorList>
            <person name="Wyka S.A."/>
            <person name="Mondo S.J."/>
            <person name="Liu M."/>
            <person name="Dettman J."/>
            <person name="Nalam V."/>
            <person name="Broders K.D."/>
        </authorList>
    </citation>
    <scope>NUCLEOTIDE SEQUENCE [LARGE SCALE GENOMIC DNA]</scope>
    <source>
        <strain evidence="2 3">CCC 1485</strain>
    </source>
</reference>
<keyword evidence="3" id="KW-1185">Reference proteome</keyword>
<name>A0A9P7SF79_9HYPO</name>
<dbReference type="Proteomes" id="UP000706124">
    <property type="component" value="Unassembled WGS sequence"/>
</dbReference>
<feature type="chain" id="PRO_5040350989" evidence="1">
    <location>
        <begin position="23"/>
        <end position="147"/>
    </location>
</feature>
<organism evidence="2 3">
    <name type="scientific">Claviceps pazoutovae</name>
    <dbReference type="NCBI Taxonomy" id="1649127"/>
    <lineage>
        <taxon>Eukaryota</taxon>
        <taxon>Fungi</taxon>
        <taxon>Dikarya</taxon>
        <taxon>Ascomycota</taxon>
        <taxon>Pezizomycotina</taxon>
        <taxon>Sordariomycetes</taxon>
        <taxon>Hypocreomycetidae</taxon>
        <taxon>Hypocreales</taxon>
        <taxon>Clavicipitaceae</taxon>
        <taxon>Claviceps</taxon>
    </lineage>
</organism>
<dbReference type="OrthoDB" id="4954685at2759"/>
<comment type="caution">
    <text evidence="2">The sequence shown here is derived from an EMBL/GenBank/DDBJ whole genome shotgun (WGS) entry which is preliminary data.</text>
</comment>
<evidence type="ECO:0000256" key="1">
    <source>
        <dbReference type="SAM" id="SignalP"/>
    </source>
</evidence>
<accession>A0A9P7SF79</accession>
<sequence length="147" mass="15553">MYAANFVGLALAIAMQQLGAVARPADPVDPNSPPVDLQPGDGDFIELPWPWPPATKTLGCTTTLYELPPFIWGPTRTIWTTTTTSTESIDCGPCTAVTTAIIPDGPGPVVHFNTTITEKRPSPATAFACKTSDLHVGTTTHTPTPTH</sequence>
<protein>
    <submittedName>
        <fullName evidence="2">Uncharacterized protein</fullName>
    </submittedName>
</protein>
<keyword evidence="1" id="KW-0732">Signal</keyword>
<evidence type="ECO:0000313" key="3">
    <source>
        <dbReference type="Proteomes" id="UP000706124"/>
    </source>
</evidence>
<gene>
    <name evidence="2" type="ORF">E4U60_003385</name>
</gene>
<dbReference type="AlphaFoldDB" id="A0A9P7SF79"/>
<proteinExistence type="predicted"/>
<feature type="signal peptide" evidence="1">
    <location>
        <begin position="1"/>
        <end position="22"/>
    </location>
</feature>
<evidence type="ECO:0000313" key="2">
    <source>
        <dbReference type="EMBL" id="KAG5935077.1"/>
    </source>
</evidence>